<gene>
    <name evidence="2" type="ORF">g.57770</name>
</gene>
<dbReference type="GO" id="GO:0006431">
    <property type="term" value="P:methionyl-tRNA aminoacylation"/>
    <property type="evidence" value="ECO:0007669"/>
    <property type="project" value="TreeGrafter"/>
</dbReference>
<protein>
    <recommendedName>
        <fullName evidence="1">Methionyl-tRNA synthetase anticodon-binding domain-containing protein</fullName>
    </recommendedName>
</protein>
<evidence type="ECO:0000259" key="1">
    <source>
        <dbReference type="Pfam" id="PF19303"/>
    </source>
</evidence>
<dbReference type="Gene3D" id="1.10.730.10">
    <property type="entry name" value="Isoleucyl-tRNA Synthetase, Domain 1"/>
    <property type="match status" value="1"/>
</dbReference>
<reference evidence="2" key="1">
    <citation type="submission" date="2015-11" db="EMBL/GenBank/DDBJ databases">
        <title>De novo transcriptome assembly of four potential Pierce s Disease insect vectors from Arizona vineyards.</title>
        <authorList>
            <person name="Tassone E.E."/>
        </authorList>
    </citation>
    <scope>NUCLEOTIDE SEQUENCE</scope>
</reference>
<dbReference type="InterPro" id="IPR009080">
    <property type="entry name" value="tRNAsynth_Ia_anticodon-bd"/>
</dbReference>
<dbReference type="GO" id="GO:0005524">
    <property type="term" value="F:ATP binding"/>
    <property type="evidence" value="ECO:0007669"/>
    <property type="project" value="InterPro"/>
</dbReference>
<feature type="non-terminal residue" evidence="2">
    <location>
        <position position="1"/>
    </location>
</feature>
<dbReference type="InterPro" id="IPR041872">
    <property type="entry name" value="Anticodon_Met"/>
</dbReference>
<dbReference type="PANTHER" id="PTHR45765:SF1">
    <property type="entry name" value="METHIONINE--TRNA LIGASE, CYTOPLASMIC"/>
    <property type="match status" value="1"/>
</dbReference>
<feature type="domain" description="Methionyl-tRNA synthetase anticodon-binding" evidence="1">
    <location>
        <begin position="6"/>
        <end position="124"/>
    </location>
</feature>
<dbReference type="PANTHER" id="PTHR45765">
    <property type="entry name" value="METHIONINE--TRNA LIGASE"/>
    <property type="match status" value="1"/>
</dbReference>
<dbReference type="SUPFAM" id="SSF47323">
    <property type="entry name" value="Anticodon-binding domain of a subclass of class I aminoacyl-tRNA synthetases"/>
    <property type="match status" value="1"/>
</dbReference>
<dbReference type="Pfam" id="PF19303">
    <property type="entry name" value="Anticodon_3"/>
    <property type="match status" value="1"/>
</dbReference>
<evidence type="ECO:0000313" key="2">
    <source>
        <dbReference type="EMBL" id="JAS87676.1"/>
    </source>
</evidence>
<organism evidence="2">
    <name type="scientific">Homalodisca liturata</name>
    <dbReference type="NCBI Taxonomy" id="320908"/>
    <lineage>
        <taxon>Eukaryota</taxon>
        <taxon>Metazoa</taxon>
        <taxon>Ecdysozoa</taxon>
        <taxon>Arthropoda</taxon>
        <taxon>Hexapoda</taxon>
        <taxon>Insecta</taxon>
        <taxon>Pterygota</taxon>
        <taxon>Neoptera</taxon>
        <taxon>Paraneoptera</taxon>
        <taxon>Hemiptera</taxon>
        <taxon>Auchenorrhyncha</taxon>
        <taxon>Membracoidea</taxon>
        <taxon>Cicadellidae</taxon>
        <taxon>Cicadellinae</taxon>
        <taxon>Proconiini</taxon>
        <taxon>Homalodisca</taxon>
    </lineage>
</organism>
<dbReference type="InterPro" id="IPR023458">
    <property type="entry name" value="Met-tRNA_ligase_1"/>
</dbReference>
<feature type="non-terminal residue" evidence="2">
    <location>
        <position position="139"/>
    </location>
</feature>
<proteinExistence type="predicted"/>
<dbReference type="GO" id="GO:0005829">
    <property type="term" value="C:cytosol"/>
    <property type="evidence" value="ECO:0007669"/>
    <property type="project" value="TreeGrafter"/>
</dbReference>
<dbReference type="EMBL" id="GECU01020030">
    <property type="protein sequence ID" value="JAS87676.1"/>
    <property type="molecule type" value="Transcribed_RNA"/>
</dbReference>
<accession>A0A1B6IL84</accession>
<dbReference type="AlphaFoldDB" id="A0A1B6IL84"/>
<sequence length="139" mass="15439">DRRFVGEVGGLLGEYHALMEKTLLRAALEKLVETSQRGNQYLQRHQGSGERMAHAFSVAYSLLVLLAHMCDPFLPDAAEKMYAYCGVPAGDRALPMEFRIVESAEVAEEIDVIFRPLTPEQMEALRAYDAAPAAQGRRA</sequence>
<dbReference type="GO" id="GO:0004825">
    <property type="term" value="F:methionine-tRNA ligase activity"/>
    <property type="evidence" value="ECO:0007669"/>
    <property type="project" value="InterPro"/>
</dbReference>
<dbReference type="GO" id="GO:0017101">
    <property type="term" value="C:aminoacyl-tRNA synthetase multienzyme complex"/>
    <property type="evidence" value="ECO:0007669"/>
    <property type="project" value="TreeGrafter"/>
</dbReference>
<name>A0A1B6IL84_9HEMI</name>